<evidence type="ECO:0000313" key="6">
    <source>
        <dbReference type="EMBL" id="MFD1606332.1"/>
    </source>
</evidence>
<evidence type="ECO:0000256" key="3">
    <source>
        <dbReference type="PROSITE-ProRule" id="PRU01106"/>
    </source>
</evidence>
<evidence type="ECO:0000313" key="7">
    <source>
        <dbReference type="Proteomes" id="UP001597221"/>
    </source>
</evidence>
<dbReference type="EMBL" id="JBHUDE010000005">
    <property type="protein sequence ID" value="MFD1606332.1"/>
    <property type="molecule type" value="Genomic_DNA"/>
</dbReference>
<name>A0ABW4HMM0_9BACI</name>
<dbReference type="SUPFAM" id="SSF54637">
    <property type="entry name" value="Thioesterase/thiol ester dehydrase-isomerase"/>
    <property type="match status" value="1"/>
</dbReference>
<dbReference type="PANTHER" id="PTHR11049:SF24">
    <property type="entry name" value="CYTOSOLIC ACYL COENZYME A THIOESTER HYDROLASE"/>
    <property type="match status" value="1"/>
</dbReference>
<accession>A0ABW4HMM0</accession>
<dbReference type="InterPro" id="IPR006683">
    <property type="entry name" value="Thioestr_dom"/>
</dbReference>
<dbReference type="InterPro" id="IPR029069">
    <property type="entry name" value="HotDog_dom_sf"/>
</dbReference>
<dbReference type="EC" id="3.1.2.20" evidence="6"/>
<comment type="caution">
    <text evidence="6">The sequence shown here is derived from an EMBL/GenBank/DDBJ whole genome shotgun (WGS) entry which is preliminary data.</text>
</comment>
<proteinExistence type="inferred from homology"/>
<feature type="domain" description="HotDog ACOT-type" evidence="5">
    <location>
        <begin position="7"/>
        <end position="119"/>
    </location>
</feature>
<dbReference type="Proteomes" id="UP001597221">
    <property type="component" value="Unassembled WGS sequence"/>
</dbReference>
<evidence type="ECO:0000256" key="4">
    <source>
        <dbReference type="SAM" id="MobiDB-lite"/>
    </source>
</evidence>
<evidence type="ECO:0000256" key="1">
    <source>
        <dbReference type="ARBA" id="ARBA00010458"/>
    </source>
</evidence>
<reference evidence="7" key="1">
    <citation type="journal article" date="2019" name="Int. J. Syst. Evol. Microbiol.">
        <title>The Global Catalogue of Microorganisms (GCM) 10K type strain sequencing project: providing services to taxonomists for standard genome sequencing and annotation.</title>
        <authorList>
            <consortium name="The Broad Institute Genomics Platform"/>
            <consortium name="The Broad Institute Genome Sequencing Center for Infectious Disease"/>
            <person name="Wu L."/>
            <person name="Ma J."/>
        </authorList>
    </citation>
    <scope>NUCLEOTIDE SEQUENCE [LARGE SCALE GENOMIC DNA]</scope>
    <source>
        <strain evidence="7">CGMCC 1.12376</strain>
    </source>
</reference>
<protein>
    <submittedName>
        <fullName evidence="6">Acyl-CoA thioesterase</fullName>
        <ecNumber evidence="6">3.1.2.20</ecNumber>
    </submittedName>
</protein>
<gene>
    <name evidence="6" type="ORF">ACFSBH_01430</name>
</gene>
<dbReference type="Pfam" id="PF03061">
    <property type="entry name" value="4HBT"/>
    <property type="match status" value="1"/>
</dbReference>
<feature type="compositionally biased region" description="Basic and acidic residues" evidence="4">
    <location>
        <begin position="133"/>
        <end position="150"/>
    </location>
</feature>
<keyword evidence="2 3" id="KW-0378">Hydrolase</keyword>
<dbReference type="PANTHER" id="PTHR11049">
    <property type="entry name" value="ACYL COENZYME A THIOESTER HYDROLASE"/>
    <property type="match status" value="1"/>
</dbReference>
<dbReference type="CDD" id="cd03442">
    <property type="entry name" value="BFIT_BACH"/>
    <property type="match status" value="1"/>
</dbReference>
<organism evidence="6 7">
    <name type="scientific">Oceanobacillus luteolus</name>
    <dbReference type="NCBI Taxonomy" id="1274358"/>
    <lineage>
        <taxon>Bacteria</taxon>
        <taxon>Bacillati</taxon>
        <taxon>Bacillota</taxon>
        <taxon>Bacilli</taxon>
        <taxon>Bacillales</taxon>
        <taxon>Bacillaceae</taxon>
        <taxon>Oceanobacillus</taxon>
    </lineage>
</organism>
<dbReference type="PROSITE" id="PS51770">
    <property type="entry name" value="HOTDOG_ACOT"/>
    <property type="match status" value="1"/>
</dbReference>
<keyword evidence="7" id="KW-1185">Reference proteome</keyword>
<feature type="region of interest" description="Disordered" evidence="4">
    <location>
        <begin position="122"/>
        <end position="158"/>
    </location>
</feature>
<dbReference type="Gene3D" id="3.10.129.10">
    <property type="entry name" value="Hotdog Thioesterase"/>
    <property type="match status" value="1"/>
</dbReference>
<dbReference type="RefSeq" id="WP_251516165.1">
    <property type="nucleotide sequence ID" value="NZ_JAMBON010000033.1"/>
</dbReference>
<sequence length="172" mass="19269">MKAKPCSDSLAIKTTHVQPPDTNFHNTLFGGKLLAHIDDLAAIAAIKHCRNPVVTASIDSVDFLTPVRAGDAILIEAFVTWTRNTSMEVFVRVITENLVTEEKKVCNTAFLTFVAIDENGKPTPVPPVYPETDYEKSLHESAPERAEQRDSRRKKSKNFAKEIGADYIWDRR</sequence>
<dbReference type="InterPro" id="IPR040170">
    <property type="entry name" value="Cytosol_ACT"/>
</dbReference>
<dbReference type="GO" id="GO:0047617">
    <property type="term" value="F:fatty acyl-CoA hydrolase activity"/>
    <property type="evidence" value="ECO:0007669"/>
    <property type="project" value="UniProtKB-EC"/>
</dbReference>
<evidence type="ECO:0000256" key="2">
    <source>
        <dbReference type="ARBA" id="ARBA00022801"/>
    </source>
</evidence>
<evidence type="ECO:0000259" key="5">
    <source>
        <dbReference type="PROSITE" id="PS51770"/>
    </source>
</evidence>
<dbReference type="InterPro" id="IPR033120">
    <property type="entry name" value="HOTDOG_ACOT"/>
</dbReference>
<comment type="similarity">
    <text evidence="1">Belongs to the acyl coenzyme A hydrolase family.</text>
</comment>